<reference evidence="2" key="1">
    <citation type="submission" date="2016-03" db="EMBL/GenBank/DDBJ databases">
        <title>Draft genome sequence of Rosellinia necatrix.</title>
        <authorList>
            <person name="Kanematsu S."/>
        </authorList>
    </citation>
    <scope>NUCLEOTIDE SEQUENCE [LARGE SCALE GENOMIC DNA]</scope>
    <source>
        <strain evidence="2">W97</strain>
    </source>
</reference>
<dbReference type="PANTHER" id="PTHR37048:SF2">
    <property type="entry name" value="QUESTIONABLE PROTEIN"/>
    <property type="match status" value="1"/>
</dbReference>
<dbReference type="OrthoDB" id="3537171at2759"/>
<name>A0A1W2TBM3_ROSNE</name>
<sequence length="352" mass="39120">MPGVIQGSLAGCIKWLPPKDQVNPAEANIEDGCYDHPVVVLSTQPRGGRVEFFILTSFNGEDLETKYPRQPSARRDHLPIKPRKRHPDNGILLVLKNPSDKLRKPSYVKTQTRRSIYLASLQPYDRHRQGPEFFLSKESYRTLIDHVGFTEPQYEPPAYSLASGSGNATPSTPRVRAPEPALPIRAPRRLPVDDLESAVRSYVGQTRYAAASTGQRLPIQPPWSYAAAAARAETRPLLPTQEHNPRPATTYYRPPGAYPDHRDLPSDPSEPSACGEVWTCLKAVFWISLVSLACYWVYRNGGSWAASVGERLPNRVAAILGLADHSKGKSTGLMGSFLKVLNSRKARASKWF</sequence>
<keyword evidence="3" id="KW-1185">Reference proteome</keyword>
<dbReference type="EMBL" id="DF977455">
    <property type="protein sequence ID" value="GAP85313.1"/>
    <property type="molecule type" value="Genomic_DNA"/>
</dbReference>
<dbReference type="AlphaFoldDB" id="A0A1W2TBM3"/>
<evidence type="ECO:0000256" key="1">
    <source>
        <dbReference type="SAM" id="MobiDB-lite"/>
    </source>
</evidence>
<accession>A0A1W2TBM3</accession>
<feature type="region of interest" description="Disordered" evidence="1">
    <location>
        <begin position="65"/>
        <end position="84"/>
    </location>
</feature>
<evidence type="ECO:0000313" key="2">
    <source>
        <dbReference type="EMBL" id="GAP85313.1"/>
    </source>
</evidence>
<dbReference type="PANTHER" id="PTHR37048">
    <property type="entry name" value="QUESTIONABLE PROTEIN"/>
    <property type="match status" value="1"/>
</dbReference>
<evidence type="ECO:0000313" key="3">
    <source>
        <dbReference type="Proteomes" id="UP000054516"/>
    </source>
</evidence>
<feature type="region of interest" description="Disordered" evidence="1">
    <location>
        <begin position="239"/>
        <end position="269"/>
    </location>
</feature>
<organism evidence="2">
    <name type="scientific">Rosellinia necatrix</name>
    <name type="common">White root-rot fungus</name>
    <dbReference type="NCBI Taxonomy" id="77044"/>
    <lineage>
        <taxon>Eukaryota</taxon>
        <taxon>Fungi</taxon>
        <taxon>Dikarya</taxon>
        <taxon>Ascomycota</taxon>
        <taxon>Pezizomycotina</taxon>
        <taxon>Sordariomycetes</taxon>
        <taxon>Xylariomycetidae</taxon>
        <taxon>Xylariales</taxon>
        <taxon>Xylariaceae</taxon>
        <taxon>Rosellinia</taxon>
    </lineage>
</organism>
<feature type="compositionally biased region" description="Basic and acidic residues" evidence="1">
    <location>
        <begin position="65"/>
        <end position="79"/>
    </location>
</feature>
<gene>
    <name evidence="2" type="ORF">SAMD00023353_1002100</name>
</gene>
<dbReference type="OMA" id="ANIEDGC"/>
<dbReference type="STRING" id="77044.A0A1W2TBM3"/>
<dbReference type="Proteomes" id="UP000054516">
    <property type="component" value="Unassembled WGS sequence"/>
</dbReference>
<proteinExistence type="predicted"/>
<protein>
    <submittedName>
        <fullName evidence="2">Uncharacterized protein</fullName>
    </submittedName>
</protein>